<dbReference type="CDD" id="cd00093">
    <property type="entry name" value="HTH_XRE"/>
    <property type="match status" value="1"/>
</dbReference>
<dbReference type="AlphaFoldDB" id="A0A850HJD8"/>
<evidence type="ECO:0000313" key="3">
    <source>
        <dbReference type="EMBL" id="NSK14726.1"/>
    </source>
</evidence>
<feature type="domain" description="HTH cro/C1-type" evidence="2">
    <location>
        <begin position="18"/>
        <end position="72"/>
    </location>
</feature>
<keyword evidence="1" id="KW-0238">DNA-binding</keyword>
<sequence>MKEGNQGNYLTLRLGEKILIERKKSGLSQGQLADMLGVTRQSVSKWESGAAVPELAKLVAIAEVVGVSLDYLVRE</sequence>
<dbReference type="Proteomes" id="UP000528555">
    <property type="component" value="Unassembled WGS sequence"/>
</dbReference>
<organism evidence="4 5">
    <name type="scientific">Dorea phocaeensis</name>
    <dbReference type="NCBI Taxonomy" id="2040291"/>
    <lineage>
        <taxon>Bacteria</taxon>
        <taxon>Bacillati</taxon>
        <taxon>Bacillota</taxon>
        <taxon>Clostridia</taxon>
        <taxon>Lachnospirales</taxon>
        <taxon>Lachnospiraceae</taxon>
        <taxon>Dorea</taxon>
    </lineage>
</organism>
<dbReference type="PANTHER" id="PTHR46558">
    <property type="entry name" value="TRACRIPTIONAL REGULATORY PROTEIN-RELATED-RELATED"/>
    <property type="match status" value="1"/>
</dbReference>
<dbReference type="PROSITE" id="PS50943">
    <property type="entry name" value="HTH_CROC1"/>
    <property type="match status" value="1"/>
</dbReference>
<accession>A0A850HJD8</accession>
<reference evidence="5 6" key="1">
    <citation type="journal article" date="2020" name="Cell Host Microbe">
        <title>Functional and Genomic Variation between Human-Derived Isolates of Lachnospiraceae Reveals Inter- and Intra-Species Diversity.</title>
        <authorList>
            <person name="Sorbara M.T."/>
            <person name="Littmann E.R."/>
            <person name="Fontana E."/>
            <person name="Moody T.U."/>
            <person name="Kohout C.E."/>
            <person name="Gjonbalaj M."/>
            <person name="Eaton V."/>
            <person name="Seok R."/>
            <person name="Leiner I.M."/>
            <person name="Pamer E.G."/>
        </authorList>
    </citation>
    <scope>NUCLEOTIDE SEQUENCE [LARGE SCALE GENOMIC DNA]</scope>
    <source>
        <strain evidence="4 5">MSK.17.11</strain>
        <strain evidence="3 6">MSK.17.38</strain>
    </source>
</reference>
<dbReference type="EMBL" id="JAAITX010000004">
    <property type="protein sequence ID" value="NVH58500.1"/>
    <property type="molecule type" value="Genomic_DNA"/>
</dbReference>
<dbReference type="InterPro" id="IPR010982">
    <property type="entry name" value="Lambda_DNA-bd_dom_sf"/>
</dbReference>
<evidence type="ECO:0000256" key="1">
    <source>
        <dbReference type="ARBA" id="ARBA00023125"/>
    </source>
</evidence>
<dbReference type="RefSeq" id="WP_173814720.1">
    <property type="nucleotide sequence ID" value="NZ_JAAITX010000004.1"/>
</dbReference>
<evidence type="ECO:0000313" key="5">
    <source>
        <dbReference type="Proteomes" id="UP000528555"/>
    </source>
</evidence>
<comment type="caution">
    <text evidence="4">The sequence shown here is derived from an EMBL/GenBank/DDBJ whole genome shotgun (WGS) entry which is preliminary data.</text>
</comment>
<proteinExistence type="predicted"/>
<name>A0A850HJD8_9FIRM</name>
<protein>
    <submittedName>
        <fullName evidence="4">Helix-turn-helix transcriptional regulator</fullName>
    </submittedName>
</protein>
<gene>
    <name evidence="4" type="ORF">G5A66_07535</name>
    <name evidence="3" type="ORF">G5A75_07555</name>
</gene>
<dbReference type="SMART" id="SM00530">
    <property type="entry name" value="HTH_XRE"/>
    <property type="match status" value="1"/>
</dbReference>
<reference evidence="4" key="2">
    <citation type="submission" date="2020-02" db="EMBL/GenBank/DDBJ databases">
        <authorList>
            <person name="Littmann E."/>
            <person name="Sorbara M."/>
        </authorList>
    </citation>
    <scope>NUCLEOTIDE SEQUENCE</scope>
    <source>
        <strain evidence="4">MSK.17.11</strain>
        <strain evidence="3">MSK.17.38</strain>
    </source>
</reference>
<evidence type="ECO:0000313" key="6">
    <source>
        <dbReference type="Proteomes" id="UP000701680"/>
    </source>
</evidence>
<dbReference type="Gene3D" id="1.10.260.40">
    <property type="entry name" value="lambda repressor-like DNA-binding domains"/>
    <property type="match status" value="1"/>
</dbReference>
<keyword evidence="5" id="KW-1185">Reference proteome</keyword>
<dbReference type="InterPro" id="IPR001387">
    <property type="entry name" value="Cro/C1-type_HTH"/>
</dbReference>
<evidence type="ECO:0000259" key="2">
    <source>
        <dbReference type="PROSITE" id="PS50943"/>
    </source>
</evidence>
<dbReference type="Proteomes" id="UP000701680">
    <property type="component" value="Unassembled WGS sequence"/>
</dbReference>
<dbReference type="GO" id="GO:0003677">
    <property type="term" value="F:DNA binding"/>
    <property type="evidence" value="ECO:0007669"/>
    <property type="project" value="UniProtKB-KW"/>
</dbReference>
<evidence type="ECO:0000313" key="4">
    <source>
        <dbReference type="EMBL" id="NVH58500.1"/>
    </source>
</evidence>
<dbReference type="SUPFAM" id="SSF47413">
    <property type="entry name" value="lambda repressor-like DNA-binding domains"/>
    <property type="match status" value="1"/>
</dbReference>
<dbReference type="PANTHER" id="PTHR46558:SF13">
    <property type="entry name" value="HTH-TYPE TRANSCRIPTIONAL REGULATOR IMMR"/>
    <property type="match status" value="1"/>
</dbReference>
<dbReference type="EMBL" id="JAAIUO010000004">
    <property type="protein sequence ID" value="NSK14726.1"/>
    <property type="molecule type" value="Genomic_DNA"/>
</dbReference>
<dbReference type="Pfam" id="PF01381">
    <property type="entry name" value="HTH_3"/>
    <property type="match status" value="1"/>
</dbReference>